<accession>A0A8J6YQK1</accession>
<gene>
    <name evidence="3" type="ORF">IHV25_09550</name>
</gene>
<organism evidence="3 4">
    <name type="scientific">Phaeovibrio sulfidiphilus</name>
    <dbReference type="NCBI Taxonomy" id="1220600"/>
    <lineage>
        <taxon>Bacteria</taxon>
        <taxon>Pseudomonadati</taxon>
        <taxon>Pseudomonadota</taxon>
        <taxon>Alphaproteobacteria</taxon>
        <taxon>Rhodospirillales</taxon>
        <taxon>Rhodospirillaceae</taxon>
        <taxon>Phaeovibrio</taxon>
    </lineage>
</organism>
<dbReference type="Proteomes" id="UP000631034">
    <property type="component" value="Unassembled WGS sequence"/>
</dbReference>
<feature type="region of interest" description="Disordered" evidence="2">
    <location>
        <begin position="1"/>
        <end position="61"/>
    </location>
</feature>
<comment type="similarity">
    <text evidence="1">Belongs to the bactofilin family.</text>
</comment>
<evidence type="ECO:0000313" key="4">
    <source>
        <dbReference type="Proteomes" id="UP000631034"/>
    </source>
</evidence>
<dbReference type="InterPro" id="IPR007607">
    <property type="entry name" value="BacA/B"/>
</dbReference>
<dbReference type="RefSeq" id="WP_192534897.1">
    <property type="nucleotide sequence ID" value="NZ_JACZHT010000008.1"/>
</dbReference>
<comment type="caution">
    <text evidence="3">The sequence shown here is derived from an EMBL/GenBank/DDBJ whole genome shotgun (WGS) entry which is preliminary data.</text>
</comment>
<reference evidence="3" key="1">
    <citation type="submission" date="2020-10" db="EMBL/GenBank/DDBJ databases">
        <title>Genome sequence of the unusual species of purple photosynthetic bacteria, Phaeovibrio sulfidiphilus DSM 23193, type strain.</title>
        <authorList>
            <person name="Kyndt J.A."/>
            <person name="Meyer T.E."/>
        </authorList>
    </citation>
    <scope>NUCLEOTIDE SEQUENCE</scope>
    <source>
        <strain evidence="3">DSM 23193</strain>
    </source>
</reference>
<evidence type="ECO:0000256" key="2">
    <source>
        <dbReference type="SAM" id="MobiDB-lite"/>
    </source>
</evidence>
<dbReference type="PANTHER" id="PTHR35024">
    <property type="entry name" value="HYPOTHETICAL CYTOSOLIC PROTEIN"/>
    <property type="match status" value="1"/>
</dbReference>
<proteinExistence type="inferred from homology"/>
<dbReference type="Pfam" id="PF04519">
    <property type="entry name" value="Bactofilin"/>
    <property type="match status" value="1"/>
</dbReference>
<dbReference type="AlphaFoldDB" id="A0A8J6YQK1"/>
<protein>
    <submittedName>
        <fullName evidence="3">Polymer-forming cytoskeletal protein</fullName>
    </submittedName>
</protein>
<sequence length="196" mass="20899">MHKSSTDGADALLDDDIPPLPSDDDPVLSSDDLEPTAFKPAATRGTPMASRPNVASLKTPDFSRRMMDLPGALRPHEAGSVSEKTLTVGRDISLSGEISKCDHLVVEGRIQANLEDATSLSVYEGGEFKGRVDVKEAHIHGHFEGDLVAHQRAVIYSTARFEGTLKTAAITVEEGAVIKGTLDPMESPRPSSSVLP</sequence>
<feature type="compositionally biased region" description="Acidic residues" evidence="2">
    <location>
        <begin position="12"/>
        <end position="34"/>
    </location>
</feature>
<name>A0A8J6YQK1_9PROT</name>
<dbReference type="EMBL" id="JACZHT010000008">
    <property type="protein sequence ID" value="MBE1237886.1"/>
    <property type="molecule type" value="Genomic_DNA"/>
</dbReference>
<feature type="compositionally biased region" description="Low complexity" evidence="2">
    <location>
        <begin position="1"/>
        <end position="11"/>
    </location>
</feature>
<keyword evidence="4" id="KW-1185">Reference proteome</keyword>
<evidence type="ECO:0000256" key="1">
    <source>
        <dbReference type="ARBA" id="ARBA00044755"/>
    </source>
</evidence>
<dbReference type="PANTHER" id="PTHR35024:SF4">
    <property type="entry name" value="POLYMER-FORMING CYTOSKELETAL PROTEIN"/>
    <property type="match status" value="1"/>
</dbReference>
<evidence type="ECO:0000313" key="3">
    <source>
        <dbReference type="EMBL" id="MBE1237886.1"/>
    </source>
</evidence>